<gene>
    <name evidence="3" type="ORF">Pla8534_35490</name>
</gene>
<keyword evidence="2" id="KW-1133">Transmembrane helix</keyword>
<reference evidence="3 4" key="1">
    <citation type="submission" date="2019-02" db="EMBL/GenBank/DDBJ databases">
        <title>Deep-cultivation of Planctomycetes and their phenomic and genomic characterization uncovers novel biology.</title>
        <authorList>
            <person name="Wiegand S."/>
            <person name="Jogler M."/>
            <person name="Boedeker C."/>
            <person name="Pinto D."/>
            <person name="Vollmers J."/>
            <person name="Rivas-Marin E."/>
            <person name="Kohn T."/>
            <person name="Peeters S.H."/>
            <person name="Heuer A."/>
            <person name="Rast P."/>
            <person name="Oberbeckmann S."/>
            <person name="Bunk B."/>
            <person name="Jeske O."/>
            <person name="Meyerdierks A."/>
            <person name="Storesund J.E."/>
            <person name="Kallscheuer N."/>
            <person name="Luecker S."/>
            <person name="Lage O.M."/>
            <person name="Pohl T."/>
            <person name="Merkel B.J."/>
            <person name="Hornburger P."/>
            <person name="Mueller R.-W."/>
            <person name="Bruemmer F."/>
            <person name="Labrenz M."/>
            <person name="Spormann A.M."/>
            <person name="Op den Camp H."/>
            <person name="Overmann J."/>
            <person name="Amann R."/>
            <person name="Jetten M.S.M."/>
            <person name="Mascher T."/>
            <person name="Medema M.H."/>
            <person name="Devos D.P."/>
            <person name="Kaster A.-K."/>
            <person name="Ovreas L."/>
            <person name="Rohde M."/>
            <person name="Galperin M.Y."/>
            <person name="Jogler C."/>
        </authorList>
    </citation>
    <scope>NUCLEOTIDE SEQUENCE [LARGE SCALE GENOMIC DNA]</scope>
    <source>
        <strain evidence="3 4">Pla85_3_4</strain>
    </source>
</reference>
<feature type="region of interest" description="Disordered" evidence="1">
    <location>
        <begin position="1"/>
        <end position="20"/>
    </location>
</feature>
<protein>
    <submittedName>
        <fullName evidence="3">Uncharacterized protein</fullName>
    </submittedName>
</protein>
<evidence type="ECO:0000313" key="3">
    <source>
        <dbReference type="EMBL" id="QDU95732.1"/>
    </source>
</evidence>
<dbReference type="AlphaFoldDB" id="A0A518DV70"/>
<organism evidence="3 4">
    <name type="scientific">Lignipirellula cremea</name>
    <dbReference type="NCBI Taxonomy" id="2528010"/>
    <lineage>
        <taxon>Bacteria</taxon>
        <taxon>Pseudomonadati</taxon>
        <taxon>Planctomycetota</taxon>
        <taxon>Planctomycetia</taxon>
        <taxon>Pirellulales</taxon>
        <taxon>Pirellulaceae</taxon>
        <taxon>Lignipirellula</taxon>
    </lineage>
</organism>
<feature type="transmembrane region" description="Helical" evidence="2">
    <location>
        <begin position="107"/>
        <end position="125"/>
    </location>
</feature>
<dbReference type="EMBL" id="CP036433">
    <property type="protein sequence ID" value="QDU95732.1"/>
    <property type="molecule type" value="Genomic_DNA"/>
</dbReference>
<dbReference type="RefSeq" id="WP_145054435.1">
    <property type="nucleotide sequence ID" value="NZ_CP036433.1"/>
</dbReference>
<keyword evidence="4" id="KW-1185">Reference proteome</keyword>
<name>A0A518DV70_9BACT</name>
<dbReference type="KEGG" id="lcre:Pla8534_35490"/>
<keyword evidence="2" id="KW-0472">Membrane</keyword>
<feature type="transmembrane region" description="Helical" evidence="2">
    <location>
        <begin position="36"/>
        <end position="57"/>
    </location>
</feature>
<sequence length="154" mass="16783">MNPYASPRTPVDPVEEPVEDPACPGRQPIQWNLVPALLSVFFGVGCLAIVPGFALLLFRSSEFDRAHLYFAALDLSWSVLTLALLVLVGLSQLLAGYSWLRVRWRSALLLNLAGFVLLALCDSLLSPNVTPLPVEYSNGSLCYAGRKEAGHESL</sequence>
<evidence type="ECO:0000313" key="4">
    <source>
        <dbReference type="Proteomes" id="UP000317648"/>
    </source>
</evidence>
<keyword evidence="2" id="KW-0812">Transmembrane</keyword>
<evidence type="ECO:0000256" key="2">
    <source>
        <dbReference type="SAM" id="Phobius"/>
    </source>
</evidence>
<accession>A0A518DV70</accession>
<evidence type="ECO:0000256" key="1">
    <source>
        <dbReference type="SAM" id="MobiDB-lite"/>
    </source>
</evidence>
<feature type="transmembrane region" description="Helical" evidence="2">
    <location>
        <begin position="77"/>
        <end position="100"/>
    </location>
</feature>
<dbReference type="Proteomes" id="UP000317648">
    <property type="component" value="Chromosome"/>
</dbReference>
<proteinExistence type="predicted"/>